<sequence length="611" mass="66620">MTETDDQRGTAAIGIDLGTAWSCVGVYRHGRVEIITNEHGGRTTPSYVAFTDAERLVGDAAKNQAARNSTNTIFGSKRLMGRRFSDASVQADTKLWPFKVIAGRGNRPMIAASYKRKQKLLAAEEIASMLLAKMKGDAEAYLGAPVTNAVVTVPVSFDILQRRATKDAFSIAGLNVLGVIPEPVAAAVAYGLHESQTTETKNVLVFDVGGGTTSVALLAIAGGKVTVSATAGDSHLGGEDFDSRMVEHLVEQFKTEYKKDVSGNARALVRMRAACEQAKRTLSSATWAPVEIDCLLDGIDFRTAITRDQFEDLNTDLFCKCMEPVKKCLGDAKTERSDVHEVVLVGGSTRIPRVRRMLRDLFDGRELRKDINLEEAVARGAAILADIASRVPGSYLLDLFLLDTTPRSLGVEAAGGAMAVIIPKNITIPISRKEVISLQSDQKKSVVVSVFEGENVAARDNSLLGELKLSGGDGAQPGAKRQITVCFDIDADGVLTVYATDKATKRRHQTKFKDKGQLSKEEIERMTDEAAEYIAEDAESRERVKAKNLLEEYLYQKRRAIEVERRVDDALSAVEMMIQQVHSDHVSCAGKFLEDLDRLKRSECNTIPGGY</sequence>
<organism evidence="1 2">
    <name type="scientific">Avena sativa</name>
    <name type="common">Oat</name>
    <dbReference type="NCBI Taxonomy" id="4498"/>
    <lineage>
        <taxon>Eukaryota</taxon>
        <taxon>Viridiplantae</taxon>
        <taxon>Streptophyta</taxon>
        <taxon>Embryophyta</taxon>
        <taxon>Tracheophyta</taxon>
        <taxon>Spermatophyta</taxon>
        <taxon>Magnoliopsida</taxon>
        <taxon>Liliopsida</taxon>
        <taxon>Poales</taxon>
        <taxon>Poaceae</taxon>
        <taxon>BOP clade</taxon>
        <taxon>Pooideae</taxon>
        <taxon>Poodae</taxon>
        <taxon>Poeae</taxon>
        <taxon>Poeae Chloroplast Group 1 (Aveneae type)</taxon>
        <taxon>Aveninae</taxon>
        <taxon>Avena</taxon>
    </lineage>
</organism>
<proteinExistence type="predicted"/>
<dbReference type="EnsemblPlants" id="AVESA.00010b.r2.3AG0443780.1">
    <property type="protein sequence ID" value="AVESA.00010b.r2.3AG0443780.1.CDS"/>
    <property type="gene ID" value="AVESA.00010b.r2.3AG0443780"/>
</dbReference>
<reference evidence="1" key="2">
    <citation type="submission" date="2025-09" db="UniProtKB">
        <authorList>
            <consortium name="EnsemblPlants"/>
        </authorList>
    </citation>
    <scope>IDENTIFICATION</scope>
</reference>
<reference evidence="1" key="1">
    <citation type="submission" date="2021-05" db="EMBL/GenBank/DDBJ databases">
        <authorList>
            <person name="Scholz U."/>
            <person name="Mascher M."/>
            <person name="Fiebig A."/>
        </authorList>
    </citation>
    <scope>NUCLEOTIDE SEQUENCE [LARGE SCALE GENOMIC DNA]</scope>
</reference>
<evidence type="ECO:0000313" key="2">
    <source>
        <dbReference type="Proteomes" id="UP001732700"/>
    </source>
</evidence>
<accession>A0ACD5VGU7</accession>
<keyword evidence="2" id="KW-1185">Reference proteome</keyword>
<dbReference type="Proteomes" id="UP001732700">
    <property type="component" value="Chromosome 3A"/>
</dbReference>
<evidence type="ECO:0000313" key="1">
    <source>
        <dbReference type="EnsemblPlants" id="AVESA.00010b.r2.3AG0443780.1.CDS"/>
    </source>
</evidence>
<protein>
    <submittedName>
        <fullName evidence="1">Uncharacterized protein</fullName>
    </submittedName>
</protein>
<name>A0ACD5VGU7_AVESA</name>